<dbReference type="EMBL" id="JAAXPI010000065">
    <property type="protein sequence ID" value="NKZ07899.1"/>
    <property type="molecule type" value="Genomic_DNA"/>
</dbReference>
<keyword evidence="1" id="KW-0732">Signal</keyword>
<feature type="signal peptide" evidence="1">
    <location>
        <begin position="1"/>
        <end position="20"/>
    </location>
</feature>
<gene>
    <name evidence="2" type="ORF">HGB48_29830</name>
</gene>
<proteinExistence type="predicted"/>
<dbReference type="AlphaFoldDB" id="A0A846Z4H1"/>
<name>A0A846Z4H1_9ACTN</name>
<accession>A0A846Z4H1</accession>
<reference evidence="2 3" key="1">
    <citation type="submission" date="2020-04" db="EMBL/GenBank/DDBJ databases">
        <title>MicrobeNet Type strains.</title>
        <authorList>
            <person name="Nicholson A.C."/>
        </authorList>
    </citation>
    <scope>NUCLEOTIDE SEQUENCE [LARGE SCALE GENOMIC DNA]</scope>
    <source>
        <strain evidence="2 3">ATCC BAA-277</strain>
    </source>
</reference>
<dbReference type="RefSeq" id="WP_157438547.1">
    <property type="nucleotide sequence ID" value="NZ_JAAXPI010000065.1"/>
</dbReference>
<sequence length="132" mass="14098">MNISHVAAFLGAVALASTLAACSDGHETKAADCARVNTVVAKPVTDLRNLSALYLQAASQLRAMKPKLKDDKAASLADAWTRAFEAQGKYEIAHPNDLDTISPEYAALRDKAARADIAVQLYCGRPRRSSAL</sequence>
<evidence type="ECO:0000313" key="3">
    <source>
        <dbReference type="Proteomes" id="UP000579250"/>
    </source>
</evidence>
<dbReference type="Proteomes" id="UP000579250">
    <property type="component" value="Unassembled WGS sequence"/>
</dbReference>
<keyword evidence="3" id="KW-1185">Reference proteome</keyword>
<organism evidence="2 3">
    <name type="scientific">Actinomadura latina</name>
    <dbReference type="NCBI Taxonomy" id="163603"/>
    <lineage>
        <taxon>Bacteria</taxon>
        <taxon>Bacillati</taxon>
        <taxon>Actinomycetota</taxon>
        <taxon>Actinomycetes</taxon>
        <taxon>Streptosporangiales</taxon>
        <taxon>Thermomonosporaceae</taxon>
        <taxon>Actinomadura</taxon>
    </lineage>
</organism>
<comment type="caution">
    <text evidence="2">The sequence shown here is derived from an EMBL/GenBank/DDBJ whole genome shotgun (WGS) entry which is preliminary data.</text>
</comment>
<evidence type="ECO:0008006" key="4">
    <source>
        <dbReference type="Google" id="ProtNLM"/>
    </source>
</evidence>
<feature type="chain" id="PRO_5038820640" description="Lipoprotein" evidence="1">
    <location>
        <begin position="21"/>
        <end position="132"/>
    </location>
</feature>
<protein>
    <recommendedName>
        <fullName evidence="4">Lipoprotein</fullName>
    </recommendedName>
</protein>
<evidence type="ECO:0000256" key="1">
    <source>
        <dbReference type="SAM" id="SignalP"/>
    </source>
</evidence>
<evidence type="ECO:0000313" key="2">
    <source>
        <dbReference type="EMBL" id="NKZ07899.1"/>
    </source>
</evidence>